<sequence length="258" mass="27834">MSARLTTENLSLRYDKTPVLTDVSAAIPDGKVTSIIGSNACGKSTLLKCLSRLLSPSAGAALLDGKAIHKQDTKSVARQVALLPQSTTSPQGMTVADLVRNGRTPHQNPLQQWSTKDQEIVSRSIAQVGLTDLADHQLSTLSGGQRQRAWIALALAQDTNILLLDEPTTYLDLVNQIEILKLIRNLQQTSQLTVVMVLHDINLATRFSDNLIALKDGDILFSGAPSELVTEENMEKVYGLASSIISDPHTGLPHVIAN</sequence>
<dbReference type="EMBL" id="CP150951">
    <property type="protein sequence ID" value="XFO63053.1"/>
    <property type="molecule type" value="Genomic_DNA"/>
</dbReference>
<evidence type="ECO:0000256" key="5">
    <source>
        <dbReference type="ARBA" id="ARBA00022741"/>
    </source>
</evidence>
<dbReference type="PROSITE" id="PS50893">
    <property type="entry name" value="ABC_TRANSPORTER_2"/>
    <property type="match status" value="1"/>
</dbReference>
<dbReference type="InterPro" id="IPR003593">
    <property type="entry name" value="AAA+_ATPase"/>
</dbReference>
<dbReference type="GO" id="GO:0005524">
    <property type="term" value="F:ATP binding"/>
    <property type="evidence" value="ECO:0007669"/>
    <property type="project" value="UniProtKB-KW"/>
</dbReference>
<evidence type="ECO:0000313" key="12">
    <source>
        <dbReference type="Proteomes" id="UP001440612"/>
    </source>
</evidence>
<dbReference type="InterPro" id="IPR051535">
    <property type="entry name" value="Siderophore_ABC-ATPase"/>
</dbReference>
<keyword evidence="8" id="KW-0406">Ion transport</keyword>
<evidence type="ECO:0000256" key="2">
    <source>
        <dbReference type="ARBA" id="ARBA00022448"/>
    </source>
</evidence>
<keyword evidence="3" id="KW-1003">Cell membrane</keyword>
<gene>
    <name evidence="11" type="ORF">AABB29_20560</name>
</gene>
<evidence type="ECO:0000256" key="1">
    <source>
        <dbReference type="ARBA" id="ARBA00004202"/>
    </source>
</evidence>
<evidence type="ECO:0000256" key="4">
    <source>
        <dbReference type="ARBA" id="ARBA00022496"/>
    </source>
</evidence>
<evidence type="ECO:0000313" key="11">
    <source>
        <dbReference type="EMBL" id="XFO63053.1"/>
    </source>
</evidence>
<dbReference type="PANTHER" id="PTHR42771:SF2">
    <property type="entry name" value="IRON(3+)-HYDROXAMATE IMPORT ATP-BINDING PROTEIN FHUC"/>
    <property type="match status" value="1"/>
</dbReference>
<keyword evidence="12" id="KW-1185">Reference proteome</keyword>
<evidence type="ECO:0000256" key="9">
    <source>
        <dbReference type="ARBA" id="ARBA00023136"/>
    </source>
</evidence>
<evidence type="ECO:0000256" key="3">
    <source>
        <dbReference type="ARBA" id="ARBA00022475"/>
    </source>
</evidence>
<dbReference type="Gene3D" id="3.40.50.300">
    <property type="entry name" value="P-loop containing nucleotide triphosphate hydrolases"/>
    <property type="match status" value="1"/>
</dbReference>
<accession>A0ABZ3IDZ7</accession>
<keyword evidence="6 11" id="KW-0067">ATP-binding</keyword>
<evidence type="ECO:0000256" key="8">
    <source>
        <dbReference type="ARBA" id="ARBA00023065"/>
    </source>
</evidence>
<dbReference type="SMART" id="SM00382">
    <property type="entry name" value="AAA"/>
    <property type="match status" value="1"/>
</dbReference>
<organism evidence="11 12">
    <name type="scientific">Yoonia phaeophyticola</name>
    <dbReference type="NCBI Taxonomy" id="3137369"/>
    <lineage>
        <taxon>Bacteria</taxon>
        <taxon>Pseudomonadati</taxon>
        <taxon>Pseudomonadota</taxon>
        <taxon>Alphaproteobacteria</taxon>
        <taxon>Rhodobacterales</taxon>
        <taxon>Paracoccaceae</taxon>
        <taxon>Yoonia</taxon>
    </lineage>
</organism>
<feature type="domain" description="ABC transporter" evidence="10">
    <location>
        <begin position="5"/>
        <end position="241"/>
    </location>
</feature>
<keyword evidence="4" id="KW-0410">Iron transport</keyword>
<name>A0ABZ3IDZ7_9RHOB</name>
<protein>
    <submittedName>
        <fullName evidence="11">ABC transporter ATP-binding protein</fullName>
    </submittedName>
</protein>
<dbReference type="Proteomes" id="UP001440612">
    <property type="component" value="Chromosome"/>
</dbReference>
<dbReference type="Pfam" id="PF00005">
    <property type="entry name" value="ABC_tran"/>
    <property type="match status" value="1"/>
</dbReference>
<keyword evidence="5" id="KW-0547">Nucleotide-binding</keyword>
<proteinExistence type="predicted"/>
<keyword evidence="2" id="KW-0813">Transport</keyword>
<dbReference type="InterPro" id="IPR017871">
    <property type="entry name" value="ABC_transporter-like_CS"/>
</dbReference>
<dbReference type="PROSITE" id="PS00211">
    <property type="entry name" value="ABC_TRANSPORTER_1"/>
    <property type="match status" value="1"/>
</dbReference>
<dbReference type="RefSeq" id="WP_373636797.1">
    <property type="nucleotide sequence ID" value="NZ_CP150951.2"/>
</dbReference>
<reference evidence="12" key="1">
    <citation type="submission" date="2024-04" db="EMBL/GenBank/DDBJ databases">
        <title>Phylogenomic analyses of a clade within the roseobacter group suggest taxonomic reassignments of species of the genera Aestuariivita, Citreicella, Loktanella, Nautella, Pelagibaca, Ruegeria, Thalassobius, Thiobacimonas and Tropicibacter, and the proposal o.</title>
        <authorList>
            <person name="Jeon C.O."/>
        </authorList>
    </citation>
    <scope>NUCLEOTIDE SEQUENCE [LARGE SCALE GENOMIC DNA]</scope>
    <source>
        <strain evidence="12">BS5-3</strain>
    </source>
</reference>
<dbReference type="PANTHER" id="PTHR42771">
    <property type="entry name" value="IRON(3+)-HYDROXAMATE IMPORT ATP-BINDING PROTEIN FHUC"/>
    <property type="match status" value="1"/>
</dbReference>
<comment type="subcellular location">
    <subcellularLocation>
        <location evidence="1">Cell membrane</location>
        <topology evidence="1">Peripheral membrane protein</topology>
    </subcellularLocation>
</comment>
<evidence type="ECO:0000259" key="10">
    <source>
        <dbReference type="PROSITE" id="PS50893"/>
    </source>
</evidence>
<evidence type="ECO:0000256" key="6">
    <source>
        <dbReference type="ARBA" id="ARBA00022840"/>
    </source>
</evidence>
<keyword evidence="9" id="KW-0472">Membrane</keyword>
<evidence type="ECO:0000256" key="7">
    <source>
        <dbReference type="ARBA" id="ARBA00023004"/>
    </source>
</evidence>
<dbReference type="InterPro" id="IPR003439">
    <property type="entry name" value="ABC_transporter-like_ATP-bd"/>
</dbReference>
<dbReference type="InterPro" id="IPR027417">
    <property type="entry name" value="P-loop_NTPase"/>
</dbReference>
<dbReference type="SUPFAM" id="SSF52540">
    <property type="entry name" value="P-loop containing nucleoside triphosphate hydrolases"/>
    <property type="match status" value="1"/>
</dbReference>
<keyword evidence="7" id="KW-0408">Iron</keyword>
<dbReference type="CDD" id="cd03214">
    <property type="entry name" value="ABC_Iron-Siderophores_B12_Hemin"/>
    <property type="match status" value="1"/>
</dbReference>